<accession>A0A0A9APP5</accession>
<reference evidence="1" key="2">
    <citation type="journal article" date="2015" name="Data Brief">
        <title>Shoot transcriptome of the giant reed, Arundo donax.</title>
        <authorList>
            <person name="Barrero R.A."/>
            <person name="Guerrero F.D."/>
            <person name="Moolhuijzen P."/>
            <person name="Goolsby J.A."/>
            <person name="Tidwell J."/>
            <person name="Bellgard S.E."/>
            <person name="Bellgard M.I."/>
        </authorList>
    </citation>
    <scope>NUCLEOTIDE SEQUENCE</scope>
    <source>
        <tissue evidence="1">Shoot tissue taken approximately 20 cm above the soil surface</tissue>
    </source>
</reference>
<name>A0A0A9APP5_ARUDO</name>
<sequence>MFSSENGFRNALLLRLCP</sequence>
<dbReference type="EMBL" id="GBRH01248843">
    <property type="protein sequence ID" value="JAD49052.1"/>
    <property type="molecule type" value="Transcribed_RNA"/>
</dbReference>
<evidence type="ECO:0000313" key="1">
    <source>
        <dbReference type="EMBL" id="JAD49052.1"/>
    </source>
</evidence>
<protein>
    <submittedName>
        <fullName evidence="1">Uncharacterized protein</fullName>
    </submittedName>
</protein>
<proteinExistence type="predicted"/>
<organism evidence="1">
    <name type="scientific">Arundo donax</name>
    <name type="common">Giant reed</name>
    <name type="synonym">Donax arundinaceus</name>
    <dbReference type="NCBI Taxonomy" id="35708"/>
    <lineage>
        <taxon>Eukaryota</taxon>
        <taxon>Viridiplantae</taxon>
        <taxon>Streptophyta</taxon>
        <taxon>Embryophyta</taxon>
        <taxon>Tracheophyta</taxon>
        <taxon>Spermatophyta</taxon>
        <taxon>Magnoliopsida</taxon>
        <taxon>Liliopsida</taxon>
        <taxon>Poales</taxon>
        <taxon>Poaceae</taxon>
        <taxon>PACMAD clade</taxon>
        <taxon>Arundinoideae</taxon>
        <taxon>Arundineae</taxon>
        <taxon>Arundo</taxon>
    </lineage>
</organism>
<reference evidence="1" key="1">
    <citation type="submission" date="2014-09" db="EMBL/GenBank/DDBJ databases">
        <authorList>
            <person name="Magalhaes I.L.F."/>
            <person name="Oliveira U."/>
            <person name="Santos F.R."/>
            <person name="Vidigal T.H.D.A."/>
            <person name="Brescovit A.D."/>
            <person name="Santos A.J."/>
        </authorList>
    </citation>
    <scope>NUCLEOTIDE SEQUENCE</scope>
    <source>
        <tissue evidence="1">Shoot tissue taken approximately 20 cm above the soil surface</tissue>
    </source>
</reference>
<dbReference type="AlphaFoldDB" id="A0A0A9APP5"/>